<protein>
    <recommendedName>
        <fullName evidence="18">Glycogenin-1</fullName>
        <ecNumber evidence="14">2.4.1.186</ecNumber>
    </recommendedName>
</protein>
<proteinExistence type="inferred from homology"/>
<comment type="subcellular location">
    <subcellularLocation>
        <location evidence="3">Cytoplasm</location>
    </subcellularLocation>
    <subcellularLocation>
        <location evidence="2">Nucleus</location>
    </subcellularLocation>
</comment>
<comment type="function">
    <text evidence="17">Glycogenin participates in the glycogen biosynthetic process along with glycogen synthase and glycogen branching enzyme. It catalyzes the formation of a short alpha (1,4)-glucosyl chain covalently attached via a glucose 1-O-tyrosyl linkage to internal tyrosine residues and these chains act as primers for the elongation reaction catalyzed by glycogen synthase.</text>
</comment>
<evidence type="ECO:0000256" key="9">
    <source>
        <dbReference type="ARBA" id="ARBA00023056"/>
    </source>
</evidence>
<keyword evidence="10" id="KW-0325">Glycoprotein</keyword>
<organism evidence="19 20">
    <name type="scientific">Sciurus vulgaris</name>
    <name type="common">Eurasian red squirrel</name>
    <dbReference type="NCBI Taxonomy" id="55149"/>
    <lineage>
        <taxon>Eukaryota</taxon>
        <taxon>Metazoa</taxon>
        <taxon>Chordata</taxon>
        <taxon>Craniata</taxon>
        <taxon>Vertebrata</taxon>
        <taxon>Euteleostomi</taxon>
        <taxon>Mammalia</taxon>
        <taxon>Eutheria</taxon>
        <taxon>Euarchontoglires</taxon>
        <taxon>Glires</taxon>
        <taxon>Rodentia</taxon>
        <taxon>Sciuromorpha</taxon>
        <taxon>Sciuridae</taxon>
        <taxon>Sciurinae</taxon>
        <taxon>Sciurini</taxon>
        <taxon>Sciurus</taxon>
    </lineage>
</organism>
<keyword evidence="5" id="KW-0963">Cytoplasm</keyword>
<dbReference type="Ensembl" id="ENSSVLT00005019216.1">
    <property type="protein sequence ID" value="ENSSVLP00005017273.1"/>
    <property type="gene ID" value="ENSSVLG00005013712.1"/>
</dbReference>
<keyword evidence="12" id="KW-0539">Nucleus</keyword>
<evidence type="ECO:0000256" key="3">
    <source>
        <dbReference type="ARBA" id="ARBA00004496"/>
    </source>
</evidence>
<dbReference type="GO" id="GO:0005978">
    <property type="term" value="P:glycogen biosynthetic process"/>
    <property type="evidence" value="ECO:0007669"/>
    <property type="project" value="UniProtKB-KW"/>
</dbReference>
<reference evidence="19" key="1">
    <citation type="submission" date="2025-08" db="UniProtKB">
        <authorList>
            <consortium name="Ensembl"/>
        </authorList>
    </citation>
    <scope>IDENTIFICATION</scope>
</reference>
<evidence type="ECO:0000256" key="13">
    <source>
        <dbReference type="ARBA" id="ARBA00038162"/>
    </source>
</evidence>
<dbReference type="Pfam" id="PF01501">
    <property type="entry name" value="Glyco_transf_8"/>
    <property type="match status" value="1"/>
</dbReference>
<keyword evidence="9" id="KW-0320">Glycogen biosynthesis</keyword>
<dbReference type="FunFam" id="3.90.550.10:FF:000025">
    <property type="entry name" value="Glycogenin-1 isoform 1"/>
    <property type="match status" value="1"/>
</dbReference>
<sequence length="350" mass="39271">MTDQAFVTLTTNDAYAKGALVLGSSLKQHRTTRRLVVLATPQVSDSMRRALETIFDEVIMVDVLDSGDSAHLTLMRRPELGVTLTKLHCWSLTQYSKCVFMDADTLVLTNIDDLFEREELSAAPDPGWPDCFNSGVFVYQPSMETYNQLLHLASEQGSFDGGDQGLLNTFFSSWATTDIRKHLPFIYNLSSTSIYSYLPAFKAFGAGAKVVHFLGRGKPWNYTYDAQTKSVKSESQDPTMTHPEFLHLWWDIFTTSVLPLLQHLGLVKDTSSYGHVLSDLVYTLAFSCGFCRKEHVSAAISHMSLGESPAAPQPFVSSEERKERWEQGQADYLGADSFDNIKRKLDTYLQ</sequence>
<dbReference type="GO" id="GO:0042803">
    <property type="term" value="F:protein homodimerization activity"/>
    <property type="evidence" value="ECO:0007669"/>
    <property type="project" value="Ensembl"/>
</dbReference>
<evidence type="ECO:0000256" key="5">
    <source>
        <dbReference type="ARBA" id="ARBA00022490"/>
    </source>
</evidence>
<dbReference type="SUPFAM" id="SSF53448">
    <property type="entry name" value="Nucleotide-diphospho-sugar transferases"/>
    <property type="match status" value="1"/>
</dbReference>
<dbReference type="InterPro" id="IPR050587">
    <property type="entry name" value="GNT1/Glycosyltrans_8"/>
</dbReference>
<dbReference type="PANTHER" id="PTHR11183">
    <property type="entry name" value="GLYCOGENIN SUBFAMILY MEMBER"/>
    <property type="match status" value="1"/>
</dbReference>
<dbReference type="GO" id="GO:0008466">
    <property type="term" value="F:glycogenin glucosyltransferase activity"/>
    <property type="evidence" value="ECO:0007669"/>
    <property type="project" value="UniProtKB-EC"/>
</dbReference>
<comment type="cofactor">
    <cofactor evidence="1">
        <name>Mn(2+)</name>
        <dbReference type="ChEBI" id="CHEBI:29035"/>
    </cofactor>
</comment>
<comment type="pathway">
    <text evidence="4">Glycan biosynthesis; glycogen biosynthesis.</text>
</comment>
<evidence type="ECO:0000256" key="8">
    <source>
        <dbReference type="ARBA" id="ARBA00022723"/>
    </source>
</evidence>
<comment type="catalytic activity">
    <reaction evidence="16">
        <text>L-tyrosyl-[glycogenin] + UDP-alpha-D-glucose = alpha-D-glucosyl-L-tyrosyl-[glycogenin] + UDP + H(+)</text>
        <dbReference type="Rhea" id="RHEA:23360"/>
        <dbReference type="Rhea" id="RHEA-COMP:14604"/>
        <dbReference type="Rhea" id="RHEA-COMP:14605"/>
        <dbReference type="ChEBI" id="CHEBI:15378"/>
        <dbReference type="ChEBI" id="CHEBI:46858"/>
        <dbReference type="ChEBI" id="CHEBI:58223"/>
        <dbReference type="ChEBI" id="CHEBI:58885"/>
        <dbReference type="ChEBI" id="CHEBI:140573"/>
        <dbReference type="EC" id="2.4.1.186"/>
    </reaction>
    <physiologicalReaction direction="left-to-right" evidence="16">
        <dbReference type="Rhea" id="RHEA:23361"/>
    </physiologicalReaction>
</comment>
<dbReference type="GeneTree" id="ENSGT00940000154674"/>
<dbReference type="Gene3D" id="3.90.550.10">
    <property type="entry name" value="Spore Coat Polysaccharide Biosynthesis Protein SpsA, Chain A"/>
    <property type="match status" value="1"/>
</dbReference>
<evidence type="ECO:0000256" key="17">
    <source>
        <dbReference type="ARBA" id="ARBA00049637"/>
    </source>
</evidence>
<evidence type="ECO:0000256" key="10">
    <source>
        <dbReference type="ARBA" id="ARBA00023180"/>
    </source>
</evidence>
<evidence type="ECO:0000256" key="16">
    <source>
        <dbReference type="ARBA" id="ARBA00047924"/>
    </source>
</evidence>
<accession>A0A8D2D0A5</accession>
<keyword evidence="11" id="KW-0464">Manganese</keyword>
<gene>
    <name evidence="19" type="primary">GYG1</name>
</gene>
<dbReference type="GO" id="GO:0005634">
    <property type="term" value="C:nucleus"/>
    <property type="evidence" value="ECO:0007669"/>
    <property type="project" value="UniProtKB-SubCell"/>
</dbReference>
<evidence type="ECO:0000256" key="7">
    <source>
        <dbReference type="ARBA" id="ARBA00022679"/>
    </source>
</evidence>
<dbReference type="Proteomes" id="UP000694564">
    <property type="component" value="Chromosome 10"/>
</dbReference>
<evidence type="ECO:0000256" key="6">
    <source>
        <dbReference type="ARBA" id="ARBA00022553"/>
    </source>
</evidence>
<dbReference type="EC" id="2.4.1.186" evidence="14"/>
<evidence type="ECO:0000313" key="20">
    <source>
        <dbReference type="Proteomes" id="UP000694564"/>
    </source>
</evidence>
<evidence type="ECO:0000256" key="4">
    <source>
        <dbReference type="ARBA" id="ARBA00004964"/>
    </source>
</evidence>
<dbReference type="GO" id="GO:0030145">
    <property type="term" value="F:manganese ion binding"/>
    <property type="evidence" value="ECO:0007669"/>
    <property type="project" value="Ensembl"/>
</dbReference>
<dbReference type="InterPro" id="IPR002495">
    <property type="entry name" value="Glyco_trans_8"/>
</dbReference>
<dbReference type="OrthoDB" id="2014201at2759"/>
<evidence type="ECO:0000313" key="19">
    <source>
        <dbReference type="Ensembl" id="ENSSVLP00005017273.1"/>
    </source>
</evidence>
<evidence type="ECO:0000256" key="2">
    <source>
        <dbReference type="ARBA" id="ARBA00004123"/>
    </source>
</evidence>
<comment type="catalytic activity">
    <reaction evidence="15">
        <text>[1,4-alpha-D-glucosyl](n)-L-tyrosyl-[glycogenin] + UDP-alpha-D-glucose = [1,4-alpha-D-glucosyl](n+1)-L-tyrosyl-[glycogenin] + UDP + H(+)</text>
        <dbReference type="Rhea" id="RHEA:56560"/>
        <dbReference type="Rhea" id="RHEA-COMP:14606"/>
        <dbReference type="Rhea" id="RHEA-COMP:14607"/>
        <dbReference type="ChEBI" id="CHEBI:15378"/>
        <dbReference type="ChEBI" id="CHEBI:58223"/>
        <dbReference type="ChEBI" id="CHEBI:58885"/>
        <dbReference type="ChEBI" id="CHEBI:140574"/>
        <dbReference type="EC" id="2.4.1.186"/>
    </reaction>
    <physiologicalReaction direction="left-to-right" evidence="15">
        <dbReference type="Rhea" id="RHEA:56561"/>
    </physiologicalReaction>
</comment>
<evidence type="ECO:0000256" key="1">
    <source>
        <dbReference type="ARBA" id="ARBA00001936"/>
    </source>
</evidence>
<keyword evidence="8" id="KW-0479">Metal-binding</keyword>
<evidence type="ECO:0000256" key="12">
    <source>
        <dbReference type="ARBA" id="ARBA00023242"/>
    </source>
</evidence>
<comment type="similarity">
    <text evidence="13">Belongs to the glycosyltransferase 8 family. Glycogenin subfamily.</text>
</comment>
<keyword evidence="20" id="KW-1185">Reference proteome</keyword>
<dbReference type="AlphaFoldDB" id="A0A8D2D0A5"/>
<name>A0A8D2D0A5_SCIVU</name>
<dbReference type="InterPro" id="IPR029044">
    <property type="entry name" value="Nucleotide-diphossugar_trans"/>
</dbReference>
<evidence type="ECO:0000256" key="11">
    <source>
        <dbReference type="ARBA" id="ARBA00023211"/>
    </source>
</evidence>
<dbReference type="GO" id="GO:0005737">
    <property type="term" value="C:cytoplasm"/>
    <property type="evidence" value="ECO:0007669"/>
    <property type="project" value="UniProtKB-SubCell"/>
</dbReference>
<reference evidence="19" key="2">
    <citation type="submission" date="2025-09" db="UniProtKB">
        <authorList>
            <consortium name="Ensembl"/>
        </authorList>
    </citation>
    <scope>IDENTIFICATION</scope>
</reference>
<evidence type="ECO:0000256" key="15">
    <source>
        <dbReference type="ARBA" id="ARBA00047374"/>
    </source>
</evidence>
<dbReference type="CDD" id="cd02537">
    <property type="entry name" value="GT8_Glycogenin"/>
    <property type="match status" value="1"/>
</dbReference>
<evidence type="ECO:0000256" key="18">
    <source>
        <dbReference type="ARBA" id="ARBA00073708"/>
    </source>
</evidence>
<keyword evidence="7" id="KW-0808">Transferase</keyword>
<evidence type="ECO:0000256" key="14">
    <source>
        <dbReference type="ARBA" id="ARBA00038934"/>
    </source>
</evidence>
<keyword evidence="6" id="KW-0597">Phosphoprotein</keyword>